<protein>
    <submittedName>
        <fullName evidence="2">Uncharacterized protein</fullName>
    </submittedName>
</protein>
<dbReference type="Proteomes" id="UP001597545">
    <property type="component" value="Unassembled WGS sequence"/>
</dbReference>
<sequence length="93" mass="10321">MTRIQKILIFLFAFSVGISLQLYVYIVGLGASELTGVAFLFGCILTYGSLIYGTVKGIDWVIVSFRNWRLARASAKTKALKNDHSDEQIAPSF</sequence>
<name>A0ABW5KE23_9SPHI</name>
<dbReference type="RefSeq" id="WP_380900147.1">
    <property type="nucleotide sequence ID" value="NZ_JBHUEG010000002.1"/>
</dbReference>
<comment type="caution">
    <text evidence="2">The sequence shown here is derived from an EMBL/GenBank/DDBJ whole genome shotgun (WGS) entry which is preliminary data.</text>
</comment>
<keyword evidence="1" id="KW-0472">Membrane</keyword>
<accession>A0ABW5KE23</accession>
<dbReference type="EMBL" id="JBHULR010000001">
    <property type="protein sequence ID" value="MFD2546399.1"/>
    <property type="molecule type" value="Genomic_DNA"/>
</dbReference>
<keyword evidence="1" id="KW-0812">Transmembrane</keyword>
<feature type="transmembrane region" description="Helical" evidence="1">
    <location>
        <begin position="7"/>
        <end position="26"/>
    </location>
</feature>
<organism evidence="2 3">
    <name type="scientific">Sphingobacterium suaedae</name>
    <dbReference type="NCBI Taxonomy" id="1686402"/>
    <lineage>
        <taxon>Bacteria</taxon>
        <taxon>Pseudomonadati</taxon>
        <taxon>Bacteroidota</taxon>
        <taxon>Sphingobacteriia</taxon>
        <taxon>Sphingobacteriales</taxon>
        <taxon>Sphingobacteriaceae</taxon>
        <taxon>Sphingobacterium</taxon>
    </lineage>
</organism>
<evidence type="ECO:0000313" key="2">
    <source>
        <dbReference type="EMBL" id="MFD2546399.1"/>
    </source>
</evidence>
<keyword evidence="1" id="KW-1133">Transmembrane helix</keyword>
<proteinExistence type="predicted"/>
<reference evidence="3" key="1">
    <citation type="journal article" date="2019" name="Int. J. Syst. Evol. Microbiol.">
        <title>The Global Catalogue of Microorganisms (GCM) 10K type strain sequencing project: providing services to taxonomists for standard genome sequencing and annotation.</title>
        <authorList>
            <consortium name="The Broad Institute Genomics Platform"/>
            <consortium name="The Broad Institute Genome Sequencing Center for Infectious Disease"/>
            <person name="Wu L."/>
            <person name="Ma J."/>
        </authorList>
    </citation>
    <scope>NUCLEOTIDE SEQUENCE [LARGE SCALE GENOMIC DNA]</scope>
    <source>
        <strain evidence="3">KCTC 42662</strain>
    </source>
</reference>
<keyword evidence="3" id="KW-1185">Reference proteome</keyword>
<gene>
    <name evidence="2" type="ORF">ACFSR5_01935</name>
</gene>
<evidence type="ECO:0000256" key="1">
    <source>
        <dbReference type="SAM" id="Phobius"/>
    </source>
</evidence>
<evidence type="ECO:0000313" key="3">
    <source>
        <dbReference type="Proteomes" id="UP001597545"/>
    </source>
</evidence>
<feature type="transmembrane region" description="Helical" evidence="1">
    <location>
        <begin position="38"/>
        <end position="62"/>
    </location>
</feature>